<dbReference type="PANTHER" id="PTHR40459:SF1">
    <property type="entry name" value="CONSERVED HYPOTHETICAL ALANINE AND LEUCINE RICH PROTEIN"/>
    <property type="match status" value="1"/>
</dbReference>
<dbReference type="InterPro" id="IPR037108">
    <property type="entry name" value="TM1727-like_C_sf"/>
</dbReference>
<dbReference type="EMBL" id="NIPO01000001">
    <property type="protein sequence ID" value="PJR03086.1"/>
    <property type="molecule type" value="Genomic_DNA"/>
</dbReference>
<name>A0A2M9R2J8_9FLAO</name>
<dbReference type="SUPFAM" id="SSF51735">
    <property type="entry name" value="NAD(P)-binding Rossmann-fold domains"/>
    <property type="match status" value="1"/>
</dbReference>
<reference evidence="2 3" key="1">
    <citation type="submission" date="2017-06" db="EMBL/GenBank/DDBJ databases">
        <title>Description of Avrilella dinanensis gen. nov. sp. nov.</title>
        <authorList>
            <person name="Leyer C."/>
            <person name="Sassi M."/>
            <person name="Minet J."/>
            <person name="Kayal S."/>
            <person name="Cattoir V."/>
        </authorList>
    </citation>
    <scope>NUCLEOTIDE SEQUENCE [LARGE SCALE GENOMIC DNA]</scope>
    <source>
        <strain evidence="2 3">UR159</strain>
    </source>
</reference>
<dbReference type="Pfam" id="PF10728">
    <property type="entry name" value="DUF2520"/>
    <property type="match status" value="1"/>
</dbReference>
<accession>A0A2M9R2J8</accession>
<evidence type="ECO:0000313" key="3">
    <source>
        <dbReference type="Proteomes" id="UP000231960"/>
    </source>
</evidence>
<dbReference type="InterPro" id="IPR018931">
    <property type="entry name" value="DUF2520"/>
</dbReference>
<comment type="caution">
    <text evidence="2">The sequence shown here is derived from an EMBL/GenBank/DDBJ whole genome shotgun (WGS) entry which is preliminary data.</text>
</comment>
<protein>
    <recommendedName>
        <fullName evidence="1">DUF2520 domain-containing protein</fullName>
    </recommendedName>
</protein>
<dbReference type="AlphaFoldDB" id="A0A2M9R2J8"/>
<evidence type="ECO:0000259" key="1">
    <source>
        <dbReference type="Pfam" id="PF10728"/>
    </source>
</evidence>
<keyword evidence="3" id="KW-1185">Reference proteome</keyword>
<evidence type="ECO:0000313" key="2">
    <source>
        <dbReference type="EMBL" id="PJR03086.1"/>
    </source>
</evidence>
<gene>
    <name evidence="2" type="ORF">CDL10_00200</name>
</gene>
<sequence>MITLNIIGSGNVAHHLIQEILSHDDLYLQQIYARNIKNLPNDIPESTNICHDIKNLKPADITLISVSDSAISEVSSALSFDNNLVVHTSGTTAMEMVNPKNRRGVFYPLQTFSKHKKVDFTQIPICIEAENENDLILVQQLAKILSREVHFIDSEQRKAMHVAAVLVNNFTNHLCTIAEDICQKNQIPGKILQPLLRETIDKLTNLSPMEAQTGPAVRHDQKTIDTHIRFITNELTKKIYQLLTQSIQEYHGREL</sequence>
<dbReference type="PANTHER" id="PTHR40459">
    <property type="entry name" value="CONSERVED HYPOTHETICAL ALANINE AND LEUCINE RICH PROTEIN"/>
    <property type="match status" value="1"/>
</dbReference>
<dbReference type="OrthoDB" id="9810755at2"/>
<dbReference type="RefSeq" id="WP_100676656.1">
    <property type="nucleotide sequence ID" value="NZ_NIPO01000001.1"/>
</dbReference>
<dbReference type="Proteomes" id="UP000231960">
    <property type="component" value="Unassembled WGS sequence"/>
</dbReference>
<dbReference type="InterPro" id="IPR008927">
    <property type="entry name" value="6-PGluconate_DH-like_C_sf"/>
</dbReference>
<dbReference type="InterPro" id="IPR036291">
    <property type="entry name" value="NAD(P)-bd_dom_sf"/>
</dbReference>
<dbReference type="Gene3D" id="3.40.50.720">
    <property type="entry name" value="NAD(P)-binding Rossmann-like Domain"/>
    <property type="match status" value="1"/>
</dbReference>
<proteinExistence type="predicted"/>
<dbReference type="Gene3D" id="1.10.1040.20">
    <property type="entry name" value="ProC-like, C-terminal domain"/>
    <property type="match status" value="1"/>
</dbReference>
<feature type="domain" description="DUF2520" evidence="1">
    <location>
        <begin position="123"/>
        <end position="247"/>
    </location>
</feature>
<dbReference type="SUPFAM" id="SSF48179">
    <property type="entry name" value="6-phosphogluconate dehydrogenase C-terminal domain-like"/>
    <property type="match status" value="1"/>
</dbReference>
<organism evidence="2 3">
    <name type="scientific">Avrilella dinanensis</name>
    <dbReference type="NCBI Taxonomy" id="2008672"/>
    <lineage>
        <taxon>Bacteria</taxon>
        <taxon>Pseudomonadati</taxon>
        <taxon>Bacteroidota</taxon>
        <taxon>Flavobacteriia</taxon>
        <taxon>Flavobacteriales</taxon>
        <taxon>Flavobacteriaceae</taxon>
        <taxon>Avrilella</taxon>
    </lineage>
</organism>